<evidence type="ECO:0000256" key="4">
    <source>
        <dbReference type="SAM" id="Phobius"/>
    </source>
</evidence>
<evidence type="ECO:0000313" key="5">
    <source>
        <dbReference type="EMBL" id="ERK01081.1"/>
    </source>
</evidence>
<dbReference type="PROSITE" id="PS50088">
    <property type="entry name" value="ANK_REPEAT"/>
    <property type="match status" value="1"/>
</dbReference>
<evidence type="ECO:0000256" key="3">
    <source>
        <dbReference type="PROSITE-ProRule" id="PRU00023"/>
    </source>
</evidence>
<dbReference type="Proteomes" id="UP000016646">
    <property type="component" value="Unassembled WGS sequence"/>
</dbReference>
<dbReference type="Gene3D" id="1.25.40.20">
    <property type="entry name" value="Ankyrin repeat-containing domain"/>
    <property type="match status" value="2"/>
</dbReference>
<name>A0ABP2YK58_TRESO</name>
<feature type="transmembrane region" description="Helical" evidence="4">
    <location>
        <begin position="58"/>
        <end position="75"/>
    </location>
</feature>
<sequence length="351" mass="39624">MLTAMRIFSTGDTICIISFIPGMIGLLLILAGLILLLVRVVRKKISGVQRPKKKAVKCIVIGIIFVVPLFIGIIYDENIQPVIDAAVFKSTRGPLLPAIERIDKSRVARLLEKGAAVNYVSWDGATPLTAACVIARRRDKLTKKQLDDIMEIIRLLIRFGADMELRPDEKIGRGQATPSPKSIRYIDRAVQSRLDSHTTPLQGSIKYGNNDALVELLLESGADPNNGLTYNPLASALYNNMRYAEMLVRYGADVERALFYVCKDFHSYNELYIDDLPSVIRYLCVHFGADKNAVDAEGNRPYDIVKKQYLEDENAFPEKLKQCNDEGERQKLQEQFEEKRKIYEKTLALLQ</sequence>
<organism evidence="5 6">
    <name type="scientific">Treponema socranskii subsp. socranskii VPI DR56BR1116 = ATCC 35536</name>
    <dbReference type="NCBI Taxonomy" id="1125725"/>
    <lineage>
        <taxon>Bacteria</taxon>
        <taxon>Pseudomonadati</taxon>
        <taxon>Spirochaetota</taxon>
        <taxon>Spirochaetia</taxon>
        <taxon>Spirochaetales</taxon>
        <taxon>Treponemataceae</taxon>
        <taxon>Treponema</taxon>
    </lineage>
</organism>
<evidence type="ECO:0000256" key="2">
    <source>
        <dbReference type="ARBA" id="ARBA00023043"/>
    </source>
</evidence>
<reference evidence="5 6" key="1">
    <citation type="submission" date="2013-08" db="EMBL/GenBank/DDBJ databases">
        <authorList>
            <person name="Durkin A.S."/>
            <person name="Haft D.R."/>
            <person name="McCorrison J."/>
            <person name="Torralba M."/>
            <person name="Gillis M."/>
            <person name="Haft D.H."/>
            <person name="Methe B."/>
            <person name="Sutton G."/>
            <person name="Nelson K.E."/>
        </authorList>
    </citation>
    <scope>NUCLEOTIDE SEQUENCE [LARGE SCALE GENOMIC DNA]</scope>
    <source>
        <strain evidence="5 6">ATCC 35536</strain>
    </source>
</reference>
<dbReference type="InterPro" id="IPR036770">
    <property type="entry name" value="Ankyrin_rpt-contain_sf"/>
</dbReference>
<keyword evidence="4" id="KW-0812">Transmembrane</keyword>
<dbReference type="PROSITE" id="PS50297">
    <property type="entry name" value="ANK_REP_REGION"/>
    <property type="match status" value="1"/>
</dbReference>
<dbReference type="PANTHER" id="PTHR24134:SF9">
    <property type="entry name" value="ANKYRIN REPEAT AND SOCS BOX PROTEIN 8"/>
    <property type="match status" value="1"/>
</dbReference>
<accession>A0ABP2YK58</accession>
<dbReference type="SMART" id="SM00248">
    <property type="entry name" value="ANK"/>
    <property type="match status" value="3"/>
</dbReference>
<protein>
    <submittedName>
        <fullName evidence="5">Ankyrin repeat protein</fullName>
    </submittedName>
</protein>
<dbReference type="PANTHER" id="PTHR24134">
    <property type="entry name" value="ANKYRIN REPEAT-CONTAINING PROTEIN DDB_G0279043"/>
    <property type="match status" value="1"/>
</dbReference>
<dbReference type="InterPro" id="IPR002110">
    <property type="entry name" value="Ankyrin_rpt"/>
</dbReference>
<gene>
    <name evidence="5" type="ORF">HMPREF0860_2641</name>
</gene>
<proteinExistence type="predicted"/>
<feature type="repeat" description="ANK" evidence="3">
    <location>
        <begin position="196"/>
        <end position="225"/>
    </location>
</feature>
<keyword evidence="6" id="KW-1185">Reference proteome</keyword>
<evidence type="ECO:0000313" key="6">
    <source>
        <dbReference type="Proteomes" id="UP000016646"/>
    </source>
</evidence>
<comment type="caution">
    <text evidence="5">The sequence shown here is derived from an EMBL/GenBank/DDBJ whole genome shotgun (WGS) entry which is preliminary data.</text>
</comment>
<keyword evidence="1" id="KW-0677">Repeat</keyword>
<keyword evidence="4" id="KW-0472">Membrane</keyword>
<feature type="transmembrane region" description="Helical" evidence="4">
    <location>
        <begin position="16"/>
        <end position="38"/>
    </location>
</feature>
<dbReference type="SUPFAM" id="SSF48403">
    <property type="entry name" value="Ankyrin repeat"/>
    <property type="match status" value="1"/>
</dbReference>
<evidence type="ECO:0000256" key="1">
    <source>
        <dbReference type="ARBA" id="ARBA00022737"/>
    </source>
</evidence>
<dbReference type="EMBL" id="AVQI01000061">
    <property type="protein sequence ID" value="ERK01081.1"/>
    <property type="molecule type" value="Genomic_DNA"/>
</dbReference>
<keyword evidence="4" id="KW-1133">Transmembrane helix</keyword>
<keyword evidence="2 3" id="KW-0040">ANK repeat</keyword>